<keyword evidence="5" id="KW-0067">ATP-binding</keyword>
<dbReference type="InterPro" id="IPR000330">
    <property type="entry name" value="SNF2_N"/>
</dbReference>
<evidence type="ECO:0000256" key="7">
    <source>
        <dbReference type="SAM" id="MobiDB-lite"/>
    </source>
</evidence>
<dbReference type="CDD" id="cd18793">
    <property type="entry name" value="SF2_C_SNF"/>
    <property type="match status" value="1"/>
</dbReference>
<dbReference type="Pfam" id="PF00271">
    <property type="entry name" value="Helicase_C"/>
    <property type="match status" value="1"/>
</dbReference>
<evidence type="ECO:0000259" key="9">
    <source>
        <dbReference type="PROSITE" id="PS51192"/>
    </source>
</evidence>
<feature type="compositionally biased region" description="Basic and acidic residues" evidence="7">
    <location>
        <begin position="1167"/>
        <end position="1186"/>
    </location>
</feature>
<keyword evidence="6" id="KW-0539">Nucleus</keyword>
<dbReference type="SMART" id="SM00490">
    <property type="entry name" value="HELICc"/>
    <property type="match status" value="1"/>
</dbReference>
<evidence type="ECO:0000256" key="2">
    <source>
        <dbReference type="ARBA" id="ARBA00022737"/>
    </source>
</evidence>
<evidence type="ECO:0000256" key="6">
    <source>
        <dbReference type="ARBA" id="ARBA00023242"/>
    </source>
</evidence>
<dbReference type="InterPro" id="IPR016197">
    <property type="entry name" value="Chromo-like_dom_sf"/>
</dbReference>
<dbReference type="EMBL" id="JBDODL010000042">
    <property type="protein sequence ID" value="MES1918322.1"/>
    <property type="molecule type" value="Genomic_DNA"/>
</dbReference>
<feature type="region of interest" description="Disordered" evidence="7">
    <location>
        <begin position="299"/>
        <end position="335"/>
    </location>
</feature>
<dbReference type="PROSITE" id="PS51194">
    <property type="entry name" value="HELICASE_CTER"/>
    <property type="match status" value="1"/>
</dbReference>
<evidence type="ECO:0000313" key="12">
    <source>
        <dbReference type="Proteomes" id="UP001439008"/>
    </source>
</evidence>
<protein>
    <submittedName>
        <fullName evidence="11">Uncharacterized protein</fullName>
    </submittedName>
</protein>
<comment type="caution">
    <text evidence="11">The sequence shown here is derived from an EMBL/GenBank/DDBJ whole genome shotgun (WGS) entry which is preliminary data.</text>
</comment>
<dbReference type="SUPFAM" id="SSF52540">
    <property type="entry name" value="P-loop containing nucleoside triphosphate hydrolases"/>
    <property type="match status" value="2"/>
</dbReference>
<evidence type="ECO:0000256" key="1">
    <source>
        <dbReference type="ARBA" id="ARBA00004123"/>
    </source>
</evidence>
<dbReference type="PANTHER" id="PTHR45623:SF48">
    <property type="entry name" value="SNF2 FAMILY DNA-DEPENDENT ATPASE"/>
    <property type="match status" value="1"/>
</dbReference>
<accession>A0ABV2AGF1</accession>
<evidence type="ECO:0000259" key="8">
    <source>
        <dbReference type="PROSITE" id="PS50013"/>
    </source>
</evidence>
<dbReference type="InterPro" id="IPR001650">
    <property type="entry name" value="Helicase_C-like"/>
</dbReference>
<feature type="region of interest" description="Disordered" evidence="7">
    <location>
        <begin position="1143"/>
        <end position="1186"/>
    </location>
</feature>
<dbReference type="InterPro" id="IPR038718">
    <property type="entry name" value="SNF2-like_sf"/>
</dbReference>
<organism evidence="11 12">
    <name type="scientific">Bonamia ostreae</name>
    <dbReference type="NCBI Taxonomy" id="126728"/>
    <lineage>
        <taxon>Eukaryota</taxon>
        <taxon>Sar</taxon>
        <taxon>Rhizaria</taxon>
        <taxon>Endomyxa</taxon>
        <taxon>Ascetosporea</taxon>
        <taxon>Haplosporida</taxon>
        <taxon>Bonamia</taxon>
    </lineage>
</organism>
<evidence type="ECO:0000256" key="3">
    <source>
        <dbReference type="ARBA" id="ARBA00022741"/>
    </source>
</evidence>
<feature type="compositionally biased region" description="Basic and acidic residues" evidence="7">
    <location>
        <begin position="176"/>
        <end position="192"/>
    </location>
</feature>
<dbReference type="InterPro" id="IPR023780">
    <property type="entry name" value="Chromo_domain"/>
</dbReference>
<dbReference type="Pfam" id="PF00176">
    <property type="entry name" value="SNF2-rel_dom"/>
    <property type="match status" value="1"/>
</dbReference>
<dbReference type="Pfam" id="PF00385">
    <property type="entry name" value="Chromo"/>
    <property type="match status" value="1"/>
</dbReference>
<name>A0ABV2AGF1_9EUKA</name>
<dbReference type="Gene3D" id="2.40.50.40">
    <property type="match status" value="1"/>
</dbReference>
<dbReference type="Gene3D" id="3.40.50.300">
    <property type="entry name" value="P-loop containing nucleotide triphosphate hydrolases"/>
    <property type="match status" value="1"/>
</dbReference>
<dbReference type="InterPro" id="IPR014001">
    <property type="entry name" value="Helicase_ATP-bd"/>
</dbReference>
<dbReference type="SMART" id="SM00487">
    <property type="entry name" value="DEXDc"/>
    <property type="match status" value="1"/>
</dbReference>
<evidence type="ECO:0000259" key="10">
    <source>
        <dbReference type="PROSITE" id="PS51194"/>
    </source>
</evidence>
<comment type="subcellular location">
    <subcellularLocation>
        <location evidence="1">Nucleus</location>
    </subcellularLocation>
</comment>
<feature type="domain" description="Helicase ATP-binding" evidence="9">
    <location>
        <begin position="601"/>
        <end position="772"/>
    </location>
</feature>
<evidence type="ECO:0000256" key="4">
    <source>
        <dbReference type="ARBA" id="ARBA00022801"/>
    </source>
</evidence>
<dbReference type="PANTHER" id="PTHR45623">
    <property type="entry name" value="CHROMODOMAIN-HELICASE-DNA-BINDING PROTEIN 3-RELATED-RELATED"/>
    <property type="match status" value="1"/>
</dbReference>
<dbReference type="PROSITE" id="PS51192">
    <property type="entry name" value="HELICASE_ATP_BIND_1"/>
    <property type="match status" value="1"/>
</dbReference>
<reference evidence="11 12" key="1">
    <citation type="journal article" date="2024" name="BMC Biol.">
        <title>Comparative genomics of Ascetosporea gives new insight into the evolutionary basis for animal parasitism in Rhizaria.</title>
        <authorList>
            <person name="Hiltunen Thoren M."/>
            <person name="Onut-Brannstrom I."/>
            <person name="Alfjorden A."/>
            <person name="Peckova H."/>
            <person name="Swords F."/>
            <person name="Hooper C."/>
            <person name="Holzer A.S."/>
            <person name="Bass D."/>
            <person name="Burki F."/>
        </authorList>
    </citation>
    <scope>NUCLEOTIDE SEQUENCE [LARGE SCALE GENOMIC DNA]</scope>
    <source>
        <strain evidence="11">20-A016</strain>
    </source>
</reference>
<proteinExistence type="predicted"/>
<dbReference type="InterPro" id="IPR049730">
    <property type="entry name" value="SNF2/RAD54-like_C"/>
</dbReference>
<keyword evidence="12" id="KW-1185">Reference proteome</keyword>
<keyword evidence="3" id="KW-0547">Nucleotide-binding</keyword>
<feature type="domain" description="Chromo" evidence="8">
    <location>
        <begin position="504"/>
        <end position="565"/>
    </location>
</feature>
<dbReference type="SUPFAM" id="SSF54160">
    <property type="entry name" value="Chromo domain-like"/>
    <property type="match status" value="1"/>
</dbReference>
<dbReference type="Proteomes" id="UP001439008">
    <property type="component" value="Unassembled WGS sequence"/>
</dbReference>
<dbReference type="InterPro" id="IPR000953">
    <property type="entry name" value="Chromo/chromo_shadow_dom"/>
</dbReference>
<keyword evidence="2" id="KW-0677">Repeat</keyword>
<feature type="region of interest" description="Disordered" evidence="7">
    <location>
        <begin position="171"/>
        <end position="198"/>
    </location>
</feature>
<feature type="domain" description="Helicase C-terminal" evidence="10">
    <location>
        <begin position="900"/>
        <end position="1063"/>
    </location>
</feature>
<evidence type="ECO:0000256" key="5">
    <source>
        <dbReference type="ARBA" id="ARBA00022840"/>
    </source>
</evidence>
<dbReference type="PROSITE" id="PS50013">
    <property type="entry name" value="CHROMO_2"/>
    <property type="match status" value="1"/>
</dbReference>
<keyword evidence="4" id="KW-0378">Hydrolase</keyword>
<dbReference type="InterPro" id="IPR027417">
    <property type="entry name" value="P-loop_NTPase"/>
</dbReference>
<sequence>MDNIEKLESKRLRSAFENIIDEICGDLEKTDFEVKKTCLQLFRQKILLFREKNFLENFSNQLEREKEGVTTLKTSLVAGDPHNRQMEKLKMSVAKHRKNIEVHKSNLGKFFRKIQTHSVQEIKWQETYPNEWACLTRAAALRLFADSQKDKFGDIFESGIKTLSLALQSTKQNSVESERSGSKGFQRSENRAFGRKSTRSNTNLAQLCAEDDLEKGGEMWSEDESRALIAFVKANGFRWKECAQSKTIRERHSDSQDCKEQYIRLYARAKMMAMRAILTRDRMAQSRRSYREGDFIVERNSLGPPKKRKRLRKENRLPRNDVYSSSSGESFEPRDDQVFRNRKSDRLEAVEKINYFEENFEDPADKQASARFQIDRLLATRKTKLTDKLKKVHEKVDETGNVERFAARIYEFEDLLFKTDQNELENDFSGEESGEENIVEQFLVKLNGISYRNCVWLTKQQLISFFGPRSAETRISNFQRKKDFVLSENKRLWGKSHHFNPQFLSVDRLISREVRQNREFYLVVWGGGLSVEQATWEPAEHIEETYKKRFRDYHLVRSENKEARAPFRGGRLFLPMDGDTRCADNSRKLHDYQVEGVNWLLGNFYQNRNCILADEMGLGKTVQTVVFLSFLLENSLCSAPFFVVVPLSTIGHWRREAENWSNLRTLVYYDSGGGRRARDRIRELEFFSADGSAKFDLLVTSYEIAVQDAMEISAALPQLLVVDEGHRLKNKGAKLKKALNSLGATKRLLLTGTPIQNNMAELWSLMNFLSPLEFLAEDAPSESPTPALLRALQQKVNPRILRRFKETVLGKLPLKQETVVDIELTTLQKKYYRAIFEKNKVFLLEAGSGRLPKLVNIEMQLRKCCNHPFLIEGVEEKETAGANRSEYFRRCVEASGKLVFLDKLLPRLKAEGHRVLLFSQMTRVLDVLQEYLRFKGYGFERIDGSVVGSARQQAIDRFDADPERFVFLLTTRAGGVGLNLAAADTVVLFDSDWNPQQDLQAQARCHRIGQVRPVMVYRLVTKNSYESEIFRRASVKLGLDKAFLTKLEPGEDGKIPVSEQKHLDEMLRFGAYRFLRDDGEAAKTFCEKDIDSLLASNAHVLAESETPSELQKMAFASAHADASLDVRADDFWEKVLRAEKAKSEMNTSRFEQKEEMTRKKRKRDRKTGKDLKSEKNRKTGKNLKSEKSRKSVFAECEDCARKLEGSQKLGVCVRCLGRCSRCGDRVEGEAYQRVECVERRCRRRLHPICAEKLRLEHTTFYGSQSRKRFRCQRHFCAKCSVLSKFSLVCNKSKLERCSGCFVSYHSRCRPRSFLSKKQICKDCRKK</sequence>
<gene>
    <name evidence="11" type="ORF">MHBO_000304</name>
</gene>
<evidence type="ECO:0000313" key="11">
    <source>
        <dbReference type="EMBL" id="MES1918322.1"/>
    </source>
</evidence>
<dbReference type="Gene3D" id="3.40.50.10810">
    <property type="entry name" value="Tandem AAA-ATPase domain"/>
    <property type="match status" value="1"/>
</dbReference>